<dbReference type="SMART" id="SM00225">
    <property type="entry name" value="BTB"/>
    <property type="match status" value="1"/>
</dbReference>
<organism evidence="2 3">
    <name type="scientific">Athelia psychrophila</name>
    <dbReference type="NCBI Taxonomy" id="1759441"/>
    <lineage>
        <taxon>Eukaryota</taxon>
        <taxon>Fungi</taxon>
        <taxon>Dikarya</taxon>
        <taxon>Basidiomycota</taxon>
        <taxon>Agaricomycotina</taxon>
        <taxon>Agaricomycetes</taxon>
        <taxon>Agaricomycetidae</taxon>
        <taxon>Atheliales</taxon>
        <taxon>Atheliaceae</taxon>
        <taxon>Athelia</taxon>
    </lineage>
</organism>
<gene>
    <name evidence="2" type="ORF">FIBSPDRAFT_857168</name>
</gene>
<dbReference type="AlphaFoldDB" id="A0A166MZ36"/>
<dbReference type="CDD" id="cd18186">
    <property type="entry name" value="BTB_POZ_ZBTB_KLHL-like"/>
    <property type="match status" value="1"/>
</dbReference>
<dbReference type="Proteomes" id="UP000076532">
    <property type="component" value="Unassembled WGS sequence"/>
</dbReference>
<dbReference type="PROSITE" id="PS50097">
    <property type="entry name" value="BTB"/>
    <property type="match status" value="1"/>
</dbReference>
<sequence>MSEQGSTLNPSVVNAAAPFDDPKADVILRSSDNVDFRCHKLLLSMASTFFEGMFSLPQPNGADGDEKKDGLHVVPMEERAPTLEAILKLCHPSSIRNPPILELDAIRSIFGAARKYGMEDAEHLVRSALISARFLDDEPLRVFGIACALRLAAEARIAAAATLELDVEGLDYFPELEYISGADLFHLQKYHKNCRRVAHDIASDFKWLVGGEYIWFTCGIAHRDIDSVGLPGHDRPTSNWWVNDYVVPCREALEKKPVGKTVKTDELMARAIRSGRHCQMCSPENFVDLKAFGKVFGQEIDKAVAEEIIGLSWDEQVRRE</sequence>
<dbReference type="InterPro" id="IPR000210">
    <property type="entry name" value="BTB/POZ_dom"/>
</dbReference>
<evidence type="ECO:0000313" key="3">
    <source>
        <dbReference type="Proteomes" id="UP000076532"/>
    </source>
</evidence>
<dbReference type="EMBL" id="KV417526">
    <property type="protein sequence ID" value="KZP24478.1"/>
    <property type="molecule type" value="Genomic_DNA"/>
</dbReference>
<keyword evidence="3" id="KW-1185">Reference proteome</keyword>
<evidence type="ECO:0000259" key="1">
    <source>
        <dbReference type="PROSITE" id="PS50097"/>
    </source>
</evidence>
<name>A0A166MZ36_9AGAM</name>
<dbReference type="SUPFAM" id="SSF54695">
    <property type="entry name" value="POZ domain"/>
    <property type="match status" value="1"/>
</dbReference>
<dbReference type="Gene3D" id="3.30.710.10">
    <property type="entry name" value="Potassium Channel Kv1.1, Chain A"/>
    <property type="match status" value="1"/>
</dbReference>
<dbReference type="STRING" id="436010.A0A166MZ36"/>
<evidence type="ECO:0000313" key="2">
    <source>
        <dbReference type="EMBL" id="KZP24478.1"/>
    </source>
</evidence>
<proteinExistence type="predicted"/>
<feature type="domain" description="BTB" evidence="1">
    <location>
        <begin position="24"/>
        <end position="99"/>
    </location>
</feature>
<dbReference type="InterPro" id="IPR011333">
    <property type="entry name" value="SKP1/BTB/POZ_sf"/>
</dbReference>
<reference evidence="2 3" key="1">
    <citation type="journal article" date="2016" name="Mol. Biol. Evol.">
        <title>Comparative Genomics of Early-Diverging Mushroom-Forming Fungi Provides Insights into the Origins of Lignocellulose Decay Capabilities.</title>
        <authorList>
            <person name="Nagy L.G."/>
            <person name="Riley R."/>
            <person name="Tritt A."/>
            <person name="Adam C."/>
            <person name="Daum C."/>
            <person name="Floudas D."/>
            <person name="Sun H."/>
            <person name="Yadav J.S."/>
            <person name="Pangilinan J."/>
            <person name="Larsson K.H."/>
            <person name="Matsuura K."/>
            <person name="Barry K."/>
            <person name="Labutti K."/>
            <person name="Kuo R."/>
            <person name="Ohm R.A."/>
            <person name="Bhattacharya S.S."/>
            <person name="Shirouzu T."/>
            <person name="Yoshinaga Y."/>
            <person name="Martin F.M."/>
            <person name="Grigoriev I.V."/>
            <person name="Hibbett D.S."/>
        </authorList>
    </citation>
    <scope>NUCLEOTIDE SEQUENCE [LARGE SCALE GENOMIC DNA]</scope>
    <source>
        <strain evidence="2 3">CBS 109695</strain>
    </source>
</reference>
<accession>A0A166MZ36</accession>
<dbReference type="Pfam" id="PF00651">
    <property type="entry name" value="BTB"/>
    <property type="match status" value="1"/>
</dbReference>
<dbReference type="OrthoDB" id="3357985at2759"/>
<protein>
    <recommendedName>
        <fullName evidence="1">BTB domain-containing protein</fullName>
    </recommendedName>
</protein>